<organism evidence="3">
    <name type="scientific">Amphimedon queenslandica</name>
    <name type="common">Sponge</name>
    <dbReference type="NCBI Taxonomy" id="400682"/>
    <lineage>
        <taxon>Eukaryota</taxon>
        <taxon>Metazoa</taxon>
        <taxon>Porifera</taxon>
        <taxon>Demospongiae</taxon>
        <taxon>Heteroscleromorpha</taxon>
        <taxon>Haplosclerida</taxon>
        <taxon>Niphatidae</taxon>
        <taxon>Amphimedon</taxon>
    </lineage>
</organism>
<feature type="coiled-coil region" evidence="1">
    <location>
        <begin position="84"/>
        <end position="111"/>
    </location>
</feature>
<proteinExistence type="predicted"/>
<keyword evidence="1" id="KW-0175">Coiled coil</keyword>
<reference evidence="3" key="1">
    <citation type="submission" date="2017-05" db="UniProtKB">
        <authorList>
            <consortium name="EnsemblMetazoa"/>
        </authorList>
    </citation>
    <scope>IDENTIFICATION</scope>
</reference>
<accession>A0A1X7SNK2</accession>
<name>A0A1X7SNK2_AMPQE</name>
<feature type="compositionally biased region" description="Polar residues" evidence="2">
    <location>
        <begin position="1"/>
        <end position="16"/>
    </location>
</feature>
<feature type="compositionally biased region" description="Basic and acidic residues" evidence="2">
    <location>
        <begin position="19"/>
        <end position="45"/>
    </location>
</feature>
<dbReference type="EnsemblMetazoa" id="Aqu2.1.03671_001">
    <property type="protein sequence ID" value="Aqu2.1.03671_001"/>
    <property type="gene ID" value="Aqu2.1.03671"/>
</dbReference>
<feature type="region of interest" description="Disordered" evidence="2">
    <location>
        <begin position="1"/>
        <end position="82"/>
    </location>
</feature>
<sequence length="235" mass="27078">MQQKGGTMKSNLMSQRNSRKFESFEQEQDRKARDMSYHKKRKETETPEEASERRKKNSESAAKRRRLETTEENCHRKQQDRACKARHKVLATNYENQVKQYKNKVSQARRRQCSTMEKAIANFHLKISMGAHNDGVTYVCKTCNRALSSGSLPAQAVANGLELDQVPAELAKLKMLEIRKQQCIHGPAVNVPSKLEAICTTLPRLPCETEILALKLKRKMAYKGHYLFDYINPQH</sequence>
<evidence type="ECO:0000256" key="1">
    <source>
        <dbReference type="SAM" id="Coils"/>
    </source>
</evidence>
<dbReference type="InParanoid" id="A0A1X7SNK2"/>
<protein>
    <submittedName>
        <fullName evidence="3">Uncharacterized protein</fullName>
    </submittedName>
</protein>
<evidence type="ECO:0000256" key="2">
    <source>
        <dbReference type="SAM" id="MobiDB-lite"/>
    </source>
</evidence>
<feature type="compositionally biased region" description="Basic and acidic residues" evidence="2">
    <location>
        <begin position="57"/>
        <end position="82"/>
    </location>
</feature>
<dbReference type="AlphaFoldDB" id="A0A1X7SNK2"/>
<evidence type="ECO:0000313" key="3">
    <source>
        <dbReference type="EnsemblMetazoa" id="Aqu2.1.03671_001"/>
    </source>
</evidence>